<evidence type="ECO:0000256" key="2">
    <source>
        <dbReference type="ARBA" id="ARBA00022448"/>
    </source>
</evidence>
<dbReference type="CDD" id="cd17325">
    <property type="entry name" value="MFS_MdtG_SLC18_like"/>
    <property type="match status" value="1"/>
</dbReference>
<proteinExistence type="predicted"/>
<dbReference type="AlphaFoldDB" id="A0A5J5G9X2"/>
<dbReference type="PANTHER" id="PTHR23518:SF2">
    <property type="entry name" value="MAJOR FACILITATOR SUPERFAMILY TRANSPORTER"/>
    <property type="match status" value="1"/>
</dbReference>
<keyword evidence="4 6" id="KW-1133">Transmembrane helix</keyword>
<evidence type="ECO:0000313" key="8">
    <source>
        <dbReference type="EMBL" id="KAA9004253.1"/>
    </source>
</evidence>
<organism evidence="8 9">
    <name type="scientific">Paenibacillus spiritus</name>
    <dbReference type="NCBI Taxonomy" id="2496557"/>
    <lineage>
        <taxon>Bacteria</taxon>
        <taxon>Bacillati</taxon>
        <taxon>Bacillota</taxon>
        <taxon>Bacilli</taxon>
        <taxon>Bacillales</taxon>
        <taxon>Paenibacillaceae</taxon>
        <taxon>Paenibacillus</taxon>
    </lineage>
</organism>
<dbReference type="Proteomes" id="UP000367750">
    <property type="component" value="Unassembled WGS sequence"/>
</dbReference>
<keyword evidence="5 6" id="KW-0472">Membrane</keyword>
<dbReference type="PANTHER" id="PTHR23518">
    <property type="entry name" value="C-METHYLTRANSFERASE"/>
    <property type="match status" value="1"/>
</dbReference>
<keyword evidence="2" id="KW-0813">Transport</keyword>
<dbReference type="EMBL" id="VYKK01000015">
    <property type="protein sequence ID" value="KAA9004253.1"/>
    <property type="molecule type" value="Genomic_DNA"/>
</dbReference>
<feature type="transmembrane region" description="Helical" evidence="6">
    <location>
        <begin position="170"/>
        <end position="189"/>
    </location>
</feature>
<dbReference type="SUPFAM" id="SSF103473">
    <property type="entry name" value="MFS general substrate transporter"/>
    <property type="match status" value="1"/>
</dbReference>
<evidence type="ECO:0000256" key="3">
    <source>
        <dbReference type="ARBA" id="ARBA00022692"/>
    </source>
</evidence>
<comment type="caution">
    <text evidence="8">The sequence shown here is derived from an EMBL/GenBank/DDBJ whole genome shotgun (WGS) entry which is preliminary data.</text>
</comment>
<dbReference type="InterPro" id="IPR036259">
    <property type="entry name" value="MFS_trans_sf"/>
</dbReference>
<name>A0A5J5G9X2_9BACL</name>
<dbReference type="InterPro" id="IPR011701">
    <property type="entry name" value="MFS"/>
</dbReference>
<evidence type="ECO:0000256" key="6">
    <source>
        <dbReference type="SAM" id="Phobius"/>
    </source>
</evidence>
<protein>
    <submittedName>
        <fullName evidence="8">MFS transporter</fullName>
    </submittedName>
</protein>
<keyword evidence="9" id="KW-1185">Reference proteome</keyword>
<feature type="transmembrane region" description="Helical" evidence="6">
    <location>
        <begin position="39"/>
        <end position="56"/>
    </location>
</feature>
<sequence length="423" mass="45252">MHIRLSSPFMLEMWVIIFLVEFVKGSLLVALLPVYMEHTLNLSVTVVGFAFALQYLGDNLFRGPSGWLLERVGYRWTMAGALILIVAAVAIIIYADNAPMLSLACLILGIGTSPLWPCVMTGITELAGSTTSGSSGAAMGSVEMASLAGTGIGPITVNFLMDHGHQGYRGAFYLLLAVAAAVVLVSMLLPARIGRGVHAVTRGGEPKREAAPAAEPGVRRSFLAGLGHTLRQVRVSRLLYPALFLQAFAIGLMTPVVTLFARSELHLSPTMFNVLLIAGGGVTVIALIPAGRLVDRIGTSAFLNIGFLLAAFSLTFFSQVRFLPLVFVAVALVGVSYAFILPAWNAFIAKQVPESERGTVWGLFLTLQGSGMVFGPIVSGRLWDRVGHWVPFFASALVMLCLFALHLVIVRRTAQKRLAAEAG</sequence>
<feature type="transmembrane region" description="Helical" evidence="6">
    <location>
        <begin position="101"/>
        <end position="123"/>
    </location>
</feature>
<feature type="transmembrane region" description="Helical" evidence="6">
    <location>
        <begin position="272"/>
        <end position="294"/>
    </location>
</feature>
<evidence type="ECO:0000256" key="5">
    <source>
        <dbReference type="ARBA" id="ARBA00023136"/>
    </source>
</evidence>
<feature type="transmembrane region" description="Helical" evidence="6">
    <location>
        <begin position="301"/>
        <end position="320"/>
    </location>
</feature>
<evidence type="ECO:0000256" key="4">
    <source>
        <dbReference type="ARBA" id="ARBA00022989"/>
    </source>
</evidence>
<dbReference type="OrthoDB" id="9815817at2"/>
<comment type="subcellular location">
    <subcellularLocation>
        <location evidence="1">Cell membrane</location>
        <topology evidence="1">Multi-pass membrane protein</topology>
    </subcellularLocation>
</comment>
<accession>A0A5J5G9X2</accession>
<gene>
    <name evidence="8" type="ORF">F4V43_11420</name>
</gene>
<evidence type="ECO:0000313" key="9">
    <source>
        <dbReference type="Proteomes" id="UP000367750"/>
    </source>
</evidence>
<reference evidence="8 9" key="1">
    <citation type="submission" date="2019-09" db="EMBL/GenBank/DDBJ databases">
        <title>Bacillus ochoae sp. nov., Paenibacillus whitsoniae sp. nov., Paenibacillus spiritus sp. nov. Isolated from the Mars Exploration Rover during spacecraft assembly.</title>
        <authorList>
            <person name="Seuylemezian A."/>
            <person name="Vaishampayan P."/>
        </authorList>
    </citation>
    <scope>NUCLEOTIDE SEQUENCE [LARGE SCALE GENOMIC DNA]</scope>
    <source>
        <strain evidence="8 9">MER_111</strain>
    </source>
</reference>
<feature type="transmembrane region" description="Helical" evidence="6">
    <location>
        <begin position="13"/>
        <end position="32"/>
    </location>
</feature>
<evidence type="ECO:0000259" key="7">
    <source>
        <dbReference type="PROSITE" id="PS50850"/>
    </source>
</evidence>
<feature type="transmembrane region" description="Helical" evidence="6">
    <location>
        <begin position="360"/>
        <end position="383"/>
    </location>
</feature>
<dbReference type="Gene3D" id="1.20.1250.20">
    <property type="entry name" value="MFS general substrate transporter like domains"/>
    <property type="match status" value="2"/>
</dbReference>
<dbReference type="GO" id="GO:0005886">
    <property type="term" value="C:plasma membrane"/>
    <property type="evidence" value="ECO:0007669"/>
    <property type="project" value="UniProtKB-SubCell"/>
</dbReference>
<dbReference type="Pfam" id="PF07690">
    <property type="entry name" value="MFS_1"/>
    <property type="match status" value="1"/>
</dbReference>
<dbReference type="PROSITE" id="PS50850">
    <property type="entry name" value="MFS"/>
    <property type="match status" value="1"/>
</dbReference>
<feature type="transmembrane region" description="Helical" evidence="6">
    <location>
        <begin position="76"/>
        <end position="94"/>
    </location>
</feature>
<feature type="domain" description="Major facilitator superfamily (MFS) profile" evidence="7">
    <location>
        <begin position="9"/>
        <end position="414"/>
    </location>
</feature>
<dbReference type="GO" id="GO:0022857">
    <property type="term" value="F:transmembrane transporter activity"/>
    <property type="evidence" value="ECO:0007669"/>
    <property type="project" value="InterPro"/>
</dbReference>
<feature type="transmembrane region" description="Helical" evidence="6">
    <location>
        <begin position="389"/>
        <end position="410"/>
    </location>
</feature>
<keyword evidence="3 6" id="KW-0812">Transmembrane</keyword>
<evidence type="ECO:0000256" key="1">
    <source>
        <dbReference type="ARBA" id="ARBA00004651"/>
    </source>
</evidence>
<feature type="transmembrane region" description="Helical" evidence="6">
    <location>
        <begin position="238"/>
        <end position="260"/>
    </location>
</feature>
<dbReference type="InterPro" id="IPR020846">
    <property type="entry name" value="MFS_dom"/>
</dbReference>
<feature type="transmembrane region" description="Helical" evidence="6">
    <location>
        <begin position="326"/>
        <end position="348"/>
    </location>
</feature>